<keyword evidence="1" id="KW-0479">Metal-binding</keyword>
<feature type="domain" description="Plastocyanin-like" evidence="5">
    <location>
        <begin position="161"/>
        <end position="319"/>
    </location>
</feature>
<dbReference type="Proteomes" id="UP001491088">
    <property type="component" value="Chromosome"/>
</dbReference>
<reference evidence="8 9" key="1">
    <citation type="submission" date="2024-03" db="EMBL/GenBank/DDBJ databases">
        <authorList>
            <person name="Cao K."/>
        </authorList>
    </citation>
    <scope>NUCLEOTIDE SEQUENCE [LARGE SCALE GENOMIC DNA]</scope>
    <source>
        <strain evidence="8 9">MCCC 1K00696</strain>
    </source>
</reference>
<evidence type="ECO:0000256" key="2">
    <source>
        <dbReference type="ARBA" id="ARBA00023002"/>
    </source>
</evidence>
<dbReference type="Pfam" id="PF07731">
    <property type="entry name" value="Cu-oxidase_2"/>
    <property type="match status" value="1"/>
</dbReference>
<organism evidence="8 9">
    <name type="scientific">Polaribacter marinaquae</name>
    <dbReference type="NCBI Taxonomy" id="1642819"/>
    <lineage>
        <taxon>Bacteria</taxon>
        <taxon>Pseudomonadati</taxon>
        <taxon>Bacteroidota</taxon>
        <taxon>Flavobacteriia</taxon>
        <taxon>Flavobacteriales</taxon>
        <taxon>Flavobacteriaceae</taxon>
    </lineage>
</organism>
<dbReference type="InterPro" id="IPR002355">
    <property type="entry name" value="Cu_oxidase_Cu_BS"/>
</dbReference>
<dbReference type="InterPro" id="IPR008972">
    <property type="entry name" value="Cupredoxin"/>
</dbReference>
<feature type="domain" description="Plastocyanin-like" evidence="7">
    <location>
        <begin position="43"/>
        <end position="153"/>
    </location>
</feature>
<dbReference type="Pfam" id="PF07732">
    <property type="entry name" value="Cu-oxidase_3"/>
    <property type="match status" value="1"/>
</dbReference>
<keyword evidence="3" id="KW-0186">Copper</keyword>
<feature type="signal peptide" evidence="4">
    <location>
        <begin position="1"/>
        <end position="19"/>
    </location>
</feature>
<evidence type="ECO:0000313" key="9">
    <source>
        <dbReference type="Proteomes" id="UP001491088"/>
    </source>
</evidence>
<dbReference type="InterPro" id="IPR001117">
    <property type="entry name" value="Cu-oxidase_2nd"/>
</dbReference>
<accession>A0ABZ2TY50</accession>
<dbReference type="PROSITE" id="PS00080">
    <property type="entry name" value="MULTICOPPER_OXIDASE2"/>
    <property type="match status" value="1"/>
</dbReference>
<dbReference type="Pfam" id="PF00394">
    <property type="entry name" value="Cu-oxidase"/>
    <property type="match status" value="1"/>
</dbReference>
<protein>
    <submittedName>
        <fullName evidence="8">Multicopper oxidase domain-containing protein</fullName>
    </submittedName>
</protein>
<dbReference type="InterPro" id="IPR045087">
    <property type="entry name" value="Cu-oxidase_fam"/>
</dbReference>
<dbReference type="InterPro" id="IPR011707">
    <property type="entry name" value="Cu-oxidase-like_N"/>
</dbReference>
<evidence type="ECO:0000256" key="4">
    <source>
        <dbReference type="SAM" id="SignalP"/>
    </source>
</evidence>
<gene>
    <name evidence="8" type="ORF">WG950_05485</name>
</gene>
<dbReference type="RefSeq" id="WP_303435446.1">
    <property type="nucleotide sequence ID" value="NZ_CP150496.1"/>
</dbReference>
<proteinExistence type="predicted"/>
<dbReference type="PANTHER" id="PTHR11709">
    <property type="entry name" value="MULTI-COPPER OXIDASE"/>
    <property type="match status" value="1"/>
</dbReference>
<evidence type="ECO:0000256" key="1">
    <source>
        <dbReference type="ARBA" id="ARBA00022723"/>
    </source>
</evidence>
<evidence type="ECO:0000259" key="6">
    <source>
        <dbReference type="Pfam" id="PF07731"/>
    </source>
</evidence>
<evidence type="ECO:0000259" key="5">
    <source>
        <dbReference type="Pfam" id="PF00394"/>
    </source>
</evidence>
<dbReference type="CDD" id="cd13896">
    <property type="entry name" value="CuRO_3_CopA"/>
    <property type="match status" value="1"/>
</dbReference>
<evidence type="ECO:0000313" key="8">
    <source>
        <dbReference type="EMBL" id="WYW56707.1"/>
    </source>
</evidence>
<dbReference type="PROSITE" id="PS00079">
    <property type="entry name" value="MULTICOPPER_OXIDASE1"/>
    <property type="match status" value="1"/>
</dbReference>
<dbReference type="InterPro" id="IPR011706">
    <property type="entry name" value="Cu-oxidase_C"/>
</dbReference>
<dbReference type="PANTHER" id="PTHR11709:SF394">
    <property type="entry name" value="FI03373P-RELATED"/>
    <property type="match status" value="1"/>
</dbReference>
<keyword evidence="2" id="KW-0560">Oxidoreductase</keyword>
<evidence type="ECO:0000259" key="7">
    <source>
        <dbReference type="Pfam" id="PF07732"/>
    </source>
</evidence>
<dbReference type="InterPro" id="IPR034279">
    <property type="entry name" value="CuRO_3_CopA"/>
</dbReference>
<feature type="domain" description="Plastocyanin-like" evidence="6">
    <location>
        <begin position="463"/>
        <end position="580"/>
    </location>
</feature>
<dbReference type="EMBL" id="CP150496">
    <property type="protein sequence ID" value="WYW56707.1"/>
    <property type="molecule type" value="Genomic_DNA"/>
</dbReference>
<keyword evidence="9" id="KW-1185">Reference proteome</keyword>
<name>A0ABZ2TY50_9FLAO</name>
<dbReference type="InterPro" id="IPR033138">
    <property type="entry name" value="Cu_oxidase_CS"/>
</dbReference>
<dbReference type="SUPFAM" id="SSF49503">
    <property type="entry name" value="Cupredoxins"/>
    <property type="match status" value="3"/>
</dbReference>
<sequence length="777" mass="88320">MKTKIISIFLIALTTIVFAQEKQVTEGNINNLPVREHTITLREATVNKAGKDVMGMTVNGTIPGPTLAFTEGEYAVIYVKNEMSVETSVHWHGLLLPNFYDGVPYLNTPPIEPGHTQKYEFLIKQSGTYWYHSHTMLQEQSGVYGSIVIQPKEKSLEYDKELVLMLSDWTNEKPMSVLKNLKRGNEWYGIKKGTATPLNKVIARGAFGAQLNFWRQRMEGADIADVYYPAFLINGEENIEYADFKPGEKVRLRIIDGGASTSFWMTFGGEDPLLVSADGLDVIPVKKNKTFIGIAEAYDFIVTIPEDGKIEFKITAQDGSGTASAFLGTGKVLKAQEIPKPDKIGMMMKMAKMDMKMGAHALKYRPSKDERFKIKAEYGMQMDKMDGEMKMDHSKMSGMDMNKPKDTMAMSKMNHSNMTGMEMKKENTMPAMKMEGMDLFAEYNYDYLKSPEKTNYDKNVPVKEVLLNLTGNMNRYIWSMNGVPLSEADNIKINNKEVTRITFNNLTMMHHPMHLHGHFFRVININGDYSPLKHTVNVPPMQKVTLEFYGNNGDEAGDWFFHCHILYHMMGGMARVMSYDTPRDPRMDEFPASKIIAETDKWYSWGLADIASNNTAINLTTSNLRNQFNASFEYGWNKNLEGEFTYERYLHDYLRVFGGVNIENETRGSLDKLNTTAVVGLRYLTPYLFNLDVRVDNKLRPRIGLGRSIMIFPKLSVFGYYEYQIDLGFVNTLPTNKDFTSETVWSAGAEYMLSRNFSLMASYDNRFGAGGGLSVRF</sequence>
<evidence type="ECO:0000256" key="3">
    <source>
        <dbReference type="ARBA" id="ARBA00023008"/>
    </source>
</evidence>
<keyword evidence="4" id="KW-0732">Signal</keyword>
<dbReference type="Gene3D" id="2.60.40.420">
    <property type="entry name" value="Cupredoxins - blue copper proteins"/>
    <property type="match status" value="3"/>
</dbReference>
<feature type="chain" id="PRO_5046017469" evidence="4">
    <location>
        <begin position="20"/>
        <end position="777"/>
    </location>
</feature>